<name>A0A067P4R3_PLEO1</name>
<reference evidence="3" key="1">
    <citation type="journal article" date="2014" name="Proc. Natl. Acad. Sci. U.S.A.">
        <title>Extensive sampling of basidiomycete genomes demonstrates inadequacy of the white-rot/brown-rot paradigm for wood decay fungi.</title>
        <authorList>
            <person name="Riley R."/>
            <person name="Salamov A.A."/>
            <person name="Brown D.W."/>
            <person name="Nagy L.G."/>
            <person name="Floudas D."/>
            <person name="Held B.W."/>
            <person name="Levasseur A."/>
            <person name="Lombard V."/>
            <person name="Morin E."/>
            <person name="Otillar R."/>
            <person name="Lindquist E.A."/>
            <person name="Sun H."/>
            <person name="LaButti K.M."/>
            <person name="Schmutz J."/>
            <person name="Jabbour D."/>
            <person name="Luo H."/>
            <person name="Baker S.E."/>
            <person name="Pisabarro A.G."/>
            <person name="Walton J.D."/>
            <person name="Blanchette R.A."/>
            <person name="Henrissat B."/>
            <person name="Martin F."/>
            <person name="Cullen D."/>
            <person name="Hibbett D.S."/>
            <person name="Grigoriev I.V."/>
        </authorList>
    </citation>
    <scope>NUCLEOTIDE SEQUENCE [LARGE SCALE GENOMIC DNA]</scope>
    <source>
        <strain evidence="3">PC15</strain>
    </source>
</reference>
<organism evidence="2 3">
    <name type="scientific">Pleurotus ostreatus (strain PC15)</name>
    <name type="common">Oyster mushroom</name>
    <dbReference type="NCBI Taxonomy" id="1137138"/>
    <lineage>
        <taxon>Eukaryota</taxon>
        <taxon>Fungi</taxon>
        <taxon>Dikarya</taxon>
        <taxon>Basidiomycota</taxon>
        <taxon>Agaricomycotina</taxon>
        <taxon>Agaricomycetes</taxon>
        <taxon>Agaricomycetidae</taxon>
        <taxon>Agaricales</taxon>
        <taxon>Pleurotineae</taxon>
        <taxon>Pleurotaceae</taxon>
        <taxon>Pleurotus</taxon>
    </lineage>
</organism>
<evidence type="ECO:0000256" key="1">
    <source>
        <dbReference type="SAM" id="MobiDB-lite"/>
    </source>
</evidence>
<dbReference type="EMBL" id="KL198004">
    <property type="protein sequence ID" value="KDQ34240.1"/>
    <property type="molecule type" value="Genomic_DNA"/>
</dbReference>
<dbReference type="Proteomes" id="UP000027073">
    <property type="component" value="Unassembled WGS sequence"/>
</dbReference>
<accession>A0A067P4R3</accession>
<feature type="compositionally biased region" description="Basic residues" evidence="1">
    <location>
        <begin position="31"/>
        <end position="43"/>
    </location>
</feature>
<proteinExistence type="predicted"/>
<evidence type="ECO:0000313" key="3">
    <source>
        <dbReference type="Proteomes" id="UP000027073"/>
    </source>
</evidence>
<dbReference type="InParanoid" id="A0A067P4R3"/>
<dbReference type="HOGENOM" id="CLU_2672105_0_0_1"/>
<gene>
    <name evidence="2" type="ORF">PLEOSDRAFT_1088068</name>
</gene>
<sequence length="75" mass="8802">MWRGRSCTSISISRVRDRRLSCPISISTSRRLPRRSTSPRRPRTSTVTRMARRCMARHRPRSMDPTPGRVEFLDC</sequence>
<feature type="region of interest" description="Disordered" evidence="1">
    <location>
        <begin position="25"/>
        <end position="49"/>
    </location>
</feature>
<dbReference type="VEuPathDB" id="FungiDB:PLEOSDRAFT_1088068"/>
<dbReference type="AlphaFoldDB" id="A0A067P4R3"/>
<evidence type="ECO:0000313" key="2">
    <source>
        <dbReference type="EMBL" id="KDQ34240.1"/>
    </source>
</evidence>
<protein>
    <submittedName>
        <fullName evidence="2">Uncharacterized protein</fullName>
    </submittedName>
</protein>